<dbReference type="SUPFAM" id="SSF52317">
    <property type="entry name" value="Class I glutamine amidotransferase-like"/>
    <property type="match status" value="1"/>
</dbReference>
<evidence type="ECO:0000313" key="2">
    <source>
        <dbReference type="EMBL" id="QNF34037.1"/>
    </source>
</evidence>
<dbReference type="KEGG" id="aswu:HUW51_15390"/>
<accession>A0A7G7GA53</accession>
<name>A0A7G7GA53_9BACT</name>
<keyword evidence="3" id="KW-1185">Reference proteome</keyword>
<dbReference type="RefSeq" id="WP_185270520.1">
    <property type="nucleotide sequence ID" value="NZ_CP055156.1"/>
</dbReference>
<dbReference type="Proteomes" id="UP000515237">
    <property type="component" value="Chromosome"/>
</dbReference>
<gene>
    <name evidence="2" type="ORF">HUW51_15390</name>
</gene>
<reference evidence="2 3" key="1">
    <citation type="journal article" date="2018" name="Int. J. Syst. Evol. Microbiol.">
        <title>Adhaeribacter swui sp. nov., isolated from wet mud.</title>
        <authorList>
            <person name="Kim D.U."/>
            <person name="Kim K.W."/>
            <person name="Kang M.S."/>
            <person name="Kim J.Y."/>
            <person name="Jang J.H."/>
            <person name="Kim M.K."/>
        </authorList>
    </citation>
    <scope>NUCLEOTIDE SEQUENCE [LARGE SCALE GENOMIC DNA]</scope>
    <source>
        <strain evidence="2 3">KCTC 52873</strain>
    </source>
</reference>
<organism evidence="2 3">
    <name type="scientific">Adhaeribacter swui</name>
    <dbReference type="NCBI Taxonomy" id="2086471"/>
    <lineage>
        <taxon>Bacteria</taxon>
        <taxon>Pseudomonadati</taxon>
        <taxon>Bacteroidota</taxon>
        <taxon>Cytophagia</taxon>
        <taxon>Cytophagales</taxon>
        <taxon>Hymenobacteraceae</taxon>
        <taxon>Adhaeribacter</taxon>
    </lineage>
</organism>
<dbReference type="AlphaFoldDB" id="A0A7G7GA53"/>
<dbReference type="PANTHER" id="PTHR40469">
    <property type="entry name" value="SECRETED GLYCOSYL HYDROLASE"/>
    <property type="match status" value="1"/>
</dbReference>
<protein>
    <submittedName>
        <fullName evidence="2">ThuA domain-containing protein</fullName>
    </submittedName>
</protein>
<dbReference type="InterPro" id="IPR029062">
    <property type="entry name" value="Class_I_gatase-like"/>
</dbReference>
<dbReference type="InterPro" id="IPR029010">
    <property type="entry name" value="ThuA-like"/>
</dbReference>
<dbReference type="Gene3D" id="3.40.50.880">
    <property type="match status" value="1"/>
</dbReference>
<dbReference type="Pfam" id="PF06283">
    <property type="entry name" value="ThuA"/>
    <property type="match status" value="1"/>
</dbReference>
<dbReference type="EMBL" id="CP055156">
    <property type="protein sequence ID" value="QNF34037.1"/>
    <property type="molecule type" value="Genomic_DNA"/>
</dbReference>
<dbReference type="PANTHER" id="PTHR40469:SF2">
    <property type="entry name" value="GALACTOSE-BINDING DOMAIN-LIKE SUPERFAMILY PROTEIN"/>
    <property type="match status" value="1"/>
</dbReference>
<evidence type="ECO:0000259" key="1">
    <source>
        <dbReference type="Pfam" id="PF06283"/>
    </source>
</evidence>
<evidence type="ECO:0000313" key="3">
    <source>
        <dbReference type="Proteomes" id="UP000515237"/>
    </source>
</evidence>
<sequence length="282" mass="32116">MRIFTKYLFFVLIIGFLLPIGLSAKPAINWKNVTILIYTKNGKGYVHDNIPSAVAALQLMAKQQGFKVEVSDDPAVFTPENLKKFTLLLFPSTNNDVFNTPEQRLAFRRYMQSGGGFVGLHSVIGTERNWTWFKQMLGGSFVWHPKFQNLKIQVIDPTHPSAQGLPKVWEKQDECYFMKDLYPGARAFMAHDLTVLDRTDAAESEKIKNTAGPYTTLYPAAWYQTFDGGHVWITALGHAKTDYQDPTYLRHIWQGIQYVAGQVKKLTSSNAYANSYDEPVRY</sequence>
<proteinExistence type="predicted"/>
<feature type="domain" description="ThuA-like" evidence="1">
    <location>
        <begin position="35"/>
        <end position="259"/>
    </location>
</feature>